<accession>A8IZH8</accession>
<organism evidence="1 2">
    <name type="scientific">Chlamydomonas reinhardtii</name>
    <name type="common">Chlamydomonas smithii</name>
    <dbReference type="NCBI Taxonomy" id="3055"/>
    <lineage>
        <taxon>Eukaryota</taxon>
        <taxon>Viridiplantae</taxon>
        <taxon>Chlorophyta</taxon>
        <taxon>core chlorophytes</taxon>
        <taxon>Chlorophyceae</taxon>
        <taxon>CS clade</taxon>
        <taxon>Chlamydomonadales</taxon>
        <taxon>Chlamydomonadaceae</taxon>
        <taxon>Chlamydomonas</taxon>
    </lineage>
</organism>
<dbReference type="InParanoid" id="A8IZH8"/>
<evidence type="ECO:0000313" key="2">
    <source>
        <dbReference type="Proteomes" id="UP000006906"/>
    </source>
</evidence>
<dbReference type="PaxDb" id="3055-EDP02412"/>
<dbReference type="HOGENOM" id="CLU_1429928_0_0_1"/>
<dbReference type="EMBL" id="CM008970">
    <property type="protein sequence ID" value="PNW78682.1"/>
    <property type="molecule type" value="Genomic_DNA"/>
</dbReference>
<dbReference type="AlphaFoldDB" id="A8IZH8"/>
<proteinExistence type="predicted"/>
<protein>
    <submittedName>
        <fullName evidence="1">Uncharacterized protein</fullName>
    </submittedName>
</protein>
<dbReference type="OrthoDB" id="10564657at2759"/>
<dbReference type="RefSeq" id="XP_001694417.1">
    <property type="nucleotide sequence ID" value="XM_001694365.2"/>
</dbReference>
<dbReference type="KEGG" id="cre:CHLRE_09g386950v5"/>
<dbReference type="PANTHER" id="PTHR32035:SF3">
    <property type="entry name" value="SMALL RIBOSOMAL SUBUNIT PROTEIN MS38"/>
    <property type="match status" value="1"/>
</dbReference>
<keyword evidence="2" id="KW-1185">Reference proteome</keyword>
<dbReference type="Proteomes" id="UP000006906">
    <property type="component" value="Chromosome 9"/>
</dbReference>
<gene>
    <name evidence="1" type="ORF">CHLRE_09g386950v5</name>
</gene>
<sequence length="190" mass="20162">MSLTFLGRSVLRRPLLSSLAATGSADIGSLLTQNSNLTATSNSGSDYNSRPGPDAASGPSDNLGEPLLNRFSLHNSALLRIGLEQPAPQPFAAAQAADRHAAAPTALFRLPHGHAFIGLGDAEPRGAAGSTAWIQAFNSIVEAPLSAPPATDAAGGEVMQCISTKTWRRLKMKKHKIRKRRRLVRHQAKK</sequence>
<reference evidence="1 2" key="1">
    <citation type="journal article" date="2007" name="Science">
        <title>The Chlamydomonas genome reveals the evolution of key animal and plant functions.</title>
        <authorList>
            <person name="Merchant S.S."/>
            <person name="Prochnik S.E."/>
            <person name="Vallon O."/>
            <person name="Harris E.H."/>
            <person name="Karpowicz S.J."/>
            <person name="Witman G.B."/>
            <person name="Terry A."/>
            <person name="Salamov A."/>
            <person name="Fritz-Laylin L.K."/>
            <person name="Marechal-Drouard L."/>
            <person name="Marshall W.F."/>
            <person name="Qu L.H."/>
            <person name="Nelson D.R."/>
            <person name="Sanderfoot A.A."/>
            <person name="Spalding M.H."/>
            <person name="Kapitonov V.V."/>
            <person name="Ren Q."/>
            <person name="Ferris P."/>
            <person name="Lindquist E."/>
            <person name="Shapiro H."/>
            <person name="Lucas S.M."/>
            <person name="Grimwood J."/>
            <person name="Schmutz J."/>
            <person name="Cardol P."/>
            <person name="Cerutti H."/>
            <person name="Chanfreau G."/>
            <person name="Chen C.L."/>
            <person name="Cognat V."/>
            <person name="Croft M.T."/>
            <person name="Dent R."/>
            <person name="Dutcher S."/>
            <person name="Fernandez E."/>
            <person name="Fukuzawa H."/>
            <person name="Gonzalez-Ballester D."/>
            <person name="Gonzalez-Halphen D."/>
            <person name="Hallmann A."/>
            <person name="Hanikenne M."/>
            <person name="Hippler M."/>
            <person name="Inwood W."/>
            <person name="Jabbari K."/>
            <person name="Kalanon M."/>
            <person name="Kuras R."/>
            <person name="Lefebvre P.A."/>
            <person name="Lemaire S.D."/>
            <person name="Lobanov A.V."/>
            <person name="Lohr M."/>
            <person name="Manuell A."/>
            <person name="Meier I."/>
            <person name="Mets L."/>
            <person name="Mittag M."/>
            <person name="Mittelmeier T."/>
            <person name="Moroney J.V."/>
            <person name="Moseley J."/>
            <person name="Napoli C."/>
            <person name="Nedelcu A.M."/>
            <person name="Niyogi K."/>
            <person name="Novoselov S.V."/>
            <person name="Paulsen I.T."/>
            <person name="Pazour G."/>
            <person name="Purton S."/>
            <person name="Ral J.P."/>
            <person name="Riano-Pachon D.M."/>
            <person name="Riekhof W."/>
            <person name="Rymarquis L."/>
            <person name="Schroda M."/>
            <person name="Stern D."/>
            <person name="Umen J."/>
            <person name="Willows R."/>
            <person name="Wilson N."/>
            <person name="Zimmer S.L."/>
            <person name="Allmer J."/>
            <person name="Balk J."/>
            <person name="Bisova K."/>
            <person name="Chen C.J."/>
            <person name="Elias M."/>
            <person name="Gendler K."/>
            <person name="Hauser C."/>
            <person name="Lamb M.R."/>
            <person name="Ledford H."/>
            <person name="Long J.C."/>
            <person name="Minagawa J."/>
            <person name="Page M.D."/>
            <person name="Pan J."/>
            <person name="Pootakham W."/>
            <person name="Roje S."/>
            <person name="Rose A."/>
            <person name="Stahlberg E."/>
            <person name="Terauchi A.M."/>
            <person name="Yang P."/>
            <person name="Ball S."/>
            <person name="Bowler C."/>
            <person name="Dieckmann C.L."/>
            <person name="Gladyshev V.N."/>
            <person name="Green P."/>
            <person name="Jorgensen R."/>
            <person name="Mayfield S."/>
            <person name="Mueller-Roeber B."/>
            <person name="Rajamani S."/>
            <person name="Sayre R.T."/>
            <person name="Brokstein P."/>
            <person name="Dubchak I."/>
            <person name="Goodstein D."/>
            <person name="Hornick L."/>
            <person name="Huang Y.W."/>
            <person name="Jhaveri J."/>
            <person name="Luo Y."/>
            <person name="Martinez D."/>
            <person name="Ngau W.C."/>
            <person name="Otillar B."/>
            <person name="Poliakov A."/>
            <person name="Porter A."/>
            <person name="Szajkowski L."/>
            <person name="Werner G."/>
            <person name="Zhou K."/>
            <person name="Grigoriev I.V."/>
            <person name="Rokhsar D.S."/>
            <person name="Grossman A.R."/>
        </authorList>
    </citation>
    <scope>NUCLEOTIDE SEQUENCE [LARGE SCALE GENOMIC DNA]</scope>
    <source>
        <strain evidence="2">CC-503</strain>
    </source>
</reference>
<dbReference type="PANTHER" id="PTHR32035">
    <property type="entry name" value="AURORA KINASE A-INTERACTING PROTEIN"/>
    <property type="match status" value="1"/>
</dbReference>
<dbReference type="Gramene" id="PNW78682">
    <property type="protein sequence ID" value="PNW78682"/>
    <property type="gene ID" value="CHLRE_09g386950v5"/>
</dbReference>
<name>A8IZH8_CHLRE</name>
<dbReference type="GeneID" id="5719998"/>
<evidence type="ECO:0000313" key="1">
    <source>
        <dbReference type="EMBL" id="PNW78682.1"/>
    </source>
</evidence>